<gene>
    <name evidence="1" type="ORF">M406DRAFT_337034</name>
</gene>
<dbReference type="Proteomes" id="UP000803844">
    <property type="component" value="Unassembled WGS sequence"/>
</dbReference>
<proteinExistence type="predicted"/>
<sequence>MTFYKGFVLWWDGARKRNFCPRTRDRILWVIKASAEAAVETCTGVRRIEHAGKCTRQQKDETSNLAPVGLRDIVRAVIMTCLKIPGATIILVVVCPDVDEKNLCVVCGVRQPPIE</sequence>
<reference evidence="1" key="1">
    <citation type="journal article" date="2020" name="Phytopathology">
        <title>Genome sequence of the chestnut blight fungus Cryphonectria parasitica EP155: A fundamental resource for an archetypical invasive plant pathogen.</title>
        <authorList>
            <person name="Crouch J.A."/>
            <person name="Dawe A."/>
            <person name="Aerts A."/>
            <person name="Barry K."/>
            <person name="Churchill A.C.L."/>
            <person name="Grimwood J."/>
            <person name="Hillman B."/>
            <person name="Milgroom M.G."/>
            <person name="Pangilinan J."/>
            <person name="Smith M."/>
            <person name="Salamov A."/>
            <person name="Schmutz J."/>
            <person name="Yadav J."/>
            <person name="Grigoriev I.V."/>
            <person name="Nuss D."/>
        </authorList>
    </citation>
    <scope>NUCLEOTIDE SEQUENCE</scope>
    <source>
        <strain evidence="1">EP155</strain>
    </source>
</reference>
<dbReference type="AlphaFoldDB" id="A0A9P4Y8U1"/>
<dbReference type="RefSeq" id="XP_040779599.1">
    <property type="nucleotide sequence ID" value="XM_040921207.1"/>
</dbReference>
<organism evidence="1 2">
    <name type="scientific">Cryphonectria parasitica (strain ATCC 38755 / EP155)</name>
    <dbReference type="NCBI Taxonomy" id="660469"/>
    <lineage>
        <taxon>Eukaryota</taxon>
        <taxon>Fungi</taxon>
        <taxon>Dikarya</taxon>
        <taxon>Ascomycota</taxon>
        <taxon>Pezizomycotina</taxon>
        <taxon>Sordariomycetes</taxon>
        <taxon>Sordariomycetidae</taxon>
        <taxon>Diaporthales</taxon>
        <taxon>Cryphonectriaceae</taxon>
        <taxon>Cryphonectria-Endothia species complex</taxon>
        <taxon>Cryphonectria</taxon>
    </lineage>
</organism>
<dbReference type="GeneID" id="63838336"/>
<name>A0A9P4Y8U1_CRYP1</name>
<protein>
    <submittedName>
        <fullName evidence="1">Uncharacterized protein</fullName>
    </submittedName>
</protein>
<accession>A0A9P4Y8U1</accession>
<comment type="caution">
    <text evidence="1">The sequence shown here is derived from an EMBL/GenBank/DDBJ whole genome shotgun (WGS) entry which is preliminary data.</text>
</comment>
<dbReference type="EMBL" id="MU032345">
    <property type="protein sequence ID" value="KAF3768638.1"/>
    <property type="molecule type" value="Genomic_DNA"/>
</dbReference>
<evidence type="ECO:0000313" key="1">
    <source>
        <dbReference type="EMBL" id="KAF3768638.1"/>
    </source>
</evidence>
<evidence type="ECO:0000313" key="2">
    <source>
        <dbReference type="Proteomes" id="UP000803844"/>
    </source>
</evidence>
<keyword evidence="2" id="KW-1185">Reference proteome</keyword>